<gene>
    <name evidence="1" type="ORF">OCTVUL_1B028810</name>
</gene>
<organism evidence="1 2">
    <name type="scientific">Octopus vulgaris</name>
    <name type="common">Common octopus</name>
    <dbReference type="NCBI Taxonomy" id="6645"/>
    <lineage>
        <taxon>Eukaryota</taxon>
        <taxon>Metazoa</taxon>
        <taxon>Spiralia</taxon>
        <taxon>Lophotrochozoa</taxon>
        <taxon>Mollusca</taxon>
        <taxon>Cephalopoda</taxon>
        <taxon>Coleoidea</taxon>
        <taxon>Octopodiformes</taxon>
        <taxon>Octopoda</taxon>
        <taxon>Incirrata</taxon>
        <taxon>Octopodidae</taxon>
        <taxon>Octopus</taxon>
    </lineage>
</organism>
<dbReference type="Proteomes" id="UP001162480">
    <property type="component" value="Chromosome 8"/>
</dbReference>
<evidence type="ECO:0000313" key="2">
    <source>
        <dbReference type="Proteomes" id="UP001162480"/>
    </source>
</evidence>
<accession>A0AA36B227</accession>
<protein>
    <submittedName>
        <fullName evidence="1">Uncharacterized protein</fullName>
    </submittedName>
</protein>
<dbReference type="AlphaFoldDB" id="A0AA36B227"/>
<proteinExistence type="predicted"/>
<dbReference type="EMBL" id="OX597821">
    <property type="protein sequence ID" value="CAI9726535.1"/>
    <property type="molecule type" value="Genomic_DNA"/>
</dbReference>
<evidence type="ECO:0000313" key="1">
    <source>
        <dbReference type="EMBL" id="CAI9726535.1"/>
    </source>
</evidence>
<sequence length="77" mass="8676">MADTIVVHNIAGPDNKFMLHTGKLETSKSKGKLTRLTFSIGKLDMASFSKVSQQNVFDMNDVVQNICYFSMNFKENL</sequence>
<keyword evidence="2" id="KW-1185">Reference proteome</keyword>
<name>A0AA36B227_OCTVU</name>
<reference evidence="1" key="1">
    <citation type="submission" date="2023-08" db="EMBL/GenBank/DDBJ databases">
        <authorList>
            <person name="Alioto T."/>
            <person name="Alioto T."/>
            <person name="Gomez Garrido J."/>
        </authorList>
    </citation>
    <scope>NUCLEOTIDE SEQUENCE</scope>
</reference>